<evidence type="ECO:0000313" key="2">
    <source>
        <dbReference type="Proteomes" id="UP000030300"/>
    </source>
</evidence>
<dbReference type="HOGENOM" id="CLU_3219255_0_0_11"/>
<dbReference type="STRING" id="2045.KR76_00162"/>
<keyword evidence="2" id="KW-1185">Reference proteome</keyword>
<reference evidence="1 2" key="1">
    <citation type="journal article" date="2015" name="Genome Announc.">
        <title>Complete Genome Sequence of Steroid-Transforming Nocardioides simplex VKM Ac-2033D.</title>
        <authorList>
            <person name="Shtratnikova V.Y."/>
            <person name="Schelkunov M.I."/>
            <person name="Pekov Y.A."/>
            <person name="Fokina V.V."/>
            <person name="Logacheva M.D."/>
            <person name="Sokolov S.L."/>
            <person name="Bragin E.Y."/>
            <person name="Ashapkin V.V."/>
            <person name="Donova M.V."/>
        </authorList>
    </citation>
    <scope>NUCLEOTIDE SEQUENCE [LARGE SCALE GENOMIC DNA]</scope>
    <source>
        <strain evidence="1 2">VKM Ac-2033D</strain>
    </source>
</reference>
<dbReference type="GeneID" id="96612967"/>
<gene>
    <name evidence="1" type="ORF">KR76_00162</name>
</gene>
<dbReference type="AlphaFoldDB" id="A0A0C5XDB6"/>
<sequence>MTNTNVTTHLEMRWLPVTGADGRTRMEAVWVEVGQPVAAHSHAA</sequence>
<accession>A0A0C5XDB6</accession>
<protein>
    <submittedName>
        <fullName evidence="1">Uncharacterized protein</fullName>
    </submittedName>
</protein>
<dbReference type="RefSeq" id="WP_255319147.1">
    <property type="nucleotide sequence ID" value="NZ_BJMC01000020.1"/>
</dbReference>
<dbReference type="KEGG" id="psim:KR76_00162"/>
<name>A0A0C5XDB6_NOCSI</name>
<proteinExistence type="predicted"/>
<evidence type="ECO:0000313" key="1">
    <source>
        <dbReference type="EMBL" id="AJR18829.1"/>
    </source>
</evidence>
<dbReference type="Proteomes" id="UP000030300">
    <property type="component" value="Chromosome"/>
</dbReference>
<organism evidence="1 2">
    <name type="scientific">Nocardioides simplex</name>
    <name type="common">Arthrobacter simplex</name>
    <dbReference type="NCBI Taxonomy" id="2045"/>
    <lineage>
        <taxon>Bacteria</taxon>
        <taxon>Bacillati</taxon>
        <taxon>Actinomycetota</taxon>
        <taxon>Actinomycetes</taxon>
        <taxon>Propionibacteriales</taxon>
        <taxon>Nocardioidaceae</taxon>
        <taxon>Pimelobacter</taxon>
    </lineage>
</organism>
<dbReference type="EMBL" id="CP009896">
    <property type="protein sequence ID" value="AJR18829.1"/>
    <property type="molecule type" value="Genomic_DNA"/>
</dbReference>